<dbReference type="Proteomes" id="UP000307000">
    <property type="component" value="Chromosome"/>
</dbReference>
<protein>
    <submittedName>
        <fullName evidence="1">Integrase</fullName>
    </submittedName>
</protein>
<evidence type="ECO:0000313" key="2">
    <source>
        <dbReference type="Proteomes" id="UP000307000"/>
    </source>
</evidence>
<gene>
    <name evidence="1" type="ORF">GcLGCM259_1240</name>
</gene>
<accession>A0A5B7WUL2</accession>
<evidence type="ECO:0000313" key="1">
    <source>
        <dbReference type="EMBL" id="QCY46975.1"/>
    </source>
</evidence>
<organism evidence="1 2">
    <name type="scientific">Glutamicibacter creatinolyticus</name>
    <dbReference type="NCBI Taxonomy" id="162496"/>
    <lineage>
        <taxon>Bacteria</taxon>
        <taxon>Bacillati</taxon>
        <taxon>Actinomycetota</taxon>
        <taxon>Actinomycetes</taxon>
        <taxon>Micrococcales</taxon>
        <taxon>Micrococcaceae</taxon>
        <taxon>Glutamicibacter</taxon>
    </lineage>
</organism>
<sequence>MYPLVTELAEDAIPVAVSCRVLKLARQPYYRWKKNPITRRELDEAYRANVLFDAHREDLEFGYRLLADEARVEYSEVMSDQSTWRIASSNGWWSVFGKKRGKNGTMPGPAVHDDHCVVIDEDGRERHQFVADRANQLWHR</sequence>
<proteinExistence type="predicted"/>
<keyword evidence="2" id="KW-1185">Reference proteome</keyword>
<dbReference type="AlphaFoldDB" id="A0A5B7WUL2"/>
<dbReference type="EMBL" id="CP034412">
    <property type="protein sequence ID" value="QCY46975.1"/>
    <property type="molecule type" value="Genomic_DNA"/>
</dbReference>
<reference evidence="1 2" key="1">
    <citation type="submission" date="2018-12" db="EMBL/GenBank/DDBJ databases">
        <title>Complete Genome Sequence of Glutamicibacter creatinolyticus strain LGCM259,isolated from an abscess of a 12-year-old mare in Italy.</title>
        <authorList>
            <person name="Santos R.G."/>
            <person name="Silva A.L."/>
            <person name="Seyffert N."/>
            <person name="Castro T.L.P."/>
            <person name="Attili A.R."/>
            <person name="Rifici C."/>
            <person name="Mazzullo G."/>
            <person name="Brenig B."/>
            <person name="Venanzi F."/>
            <person name="Azevedo V."/>
        </authorList>
    </citation>
    <scope>NUCLEOTIDE SEQUENCE [LARGE SCALE GENOMIC DNA]</scope>
    <source>
        <strain evidence="1 2">LGCM 259</strain>
    </source>
</reference>
<name>A0A5B7WUL2_9MICC</name>
<dbReference type="KEGG" id="gcr:GcLGCM259_1240"/>